<name>A0AAV6PKF8_SOLSE</name>
<gene>
    <name evidence="1" type="ORF">JOB18_006621</name>
</gene>
<accession>A0AAV6PKF8</accession>
<dbReference type="EMBL" id="JAGKHQ010000818">
    <property type="protein sequence ID" value="KAG7464271.1"/>
    <property type="molecule type" value="Genomic_DNA"/>
</dbReference>
<proteinExistence type="predicted"/>
<evidence type="ECO:0000313" key="2">
    <source>
        <dbReference type="Proteomes" id="UP000693946"/>
    </source>
</evidence>
<sequence>MLQAPTPSASCSTVDALNHECPRISVEANQWSGQIGQQTQRQGPLRTEEKVFQLKFYYAGDVAVSCRASVDVHHG</sequence>
<dbReference type="Proteomes" id="UP000693946">
    <property type="component" value="Unassembled WGS sequence"/>
</dbReference>
<protein>
    <submittedName>
        <fullName evidence="1">Uncharacterized protein</fullName>
    </submittedName>
</protein>
<evidence type="ECO:0000313" key="1">
    <source>
        <dbReference type="EMBL" id="KAG7464271.1"/>
    </source>
</evidence>
<comment type="caution">
    <text evidence="1">The sequence shown here is derived from an EMBL/GenBank/DDBJ whole genome shotgun (WGS) entry which is preliminary data.</text>
</comment>
<organism evidence="1 2">
    <name type="scientific">Solea senegalensis</name>
    <name type="common">Senegalese sole</name>
    <dbReference type="NCBI Taxonomy" id="28829"/>
    <lineage>
        <taxon>Eukaryota</taxon>
        <taxon>Metazoa</taxon>
        <taxon>Chordata</taxon>
        <taxon>Craniata</taxon>
        <taxon>Vertebrata</taxon>
        <taxon>Euteleostomi</taxon>
        <taxon>Actinopterygii</taxon>
        <taxon>Neopterygii</taxon>
        <taxon>Teleostei</taxon>
        <taxon>Neoteleostei</taxon>
        <taxon>Acanthomorphata</taxon>
        <taxon>Carangaria</taxon>
        <taxon>Pleuronectiformes</taxon>
        <taxon>Pleuronectoidei</taxon>
        <taxon>Soleidae</taxon>
        <taxon>Solea</taxon>
    </lineage>
</organism>
<keyword evidence="2" id="KW-1185">Reference proteome</keyword>
<dbReference type="AlphaFoldDB" id="A0AAV6PKF8"/>
<reference evidence="1 2" key="1">
    <citation type="journal article" date="2021" name="Sci. Rep.">
        <title>Chromosome anchoring in Senegalese sole (Solea senegalensis) reveals sex-associated markers and genome rearrangements in flatfish.</title>
        <authorList>
            <person name="Guerrero-Cozar I."/>
            <person name="Gomez-Garrido J."/>
            <person name="Berbel C."/>
            <person name="Martinez-Blanch J.F."/>
            <person name="Alioto T."/>
            <person name="Claros M.G."/>
            <person name="Gagnaire P.A."/>
            <person name="Manchado M."/>
        </authorList>
    </citation>
    <scope>NUCLEOTIDE SEQUENCE [LARGE SCALE GENOMIC DNA]</scope>
    <source>
        <strain evidence="1">Sse05_10M</strain>
    </source>
</reference>